<protein>
    <recommendedName>
        <fullName evidence="4">dolichyl-phosphate beta-glucosyltransferase</fullName>
        <ecNumber evidence="4">2.4.1.117</ecNumber>
    </recommendedName>
</protein>
<dbReference type="EC" id="2.4.1.117" evidence="4"/>
<evidence type="ECO:0000256" key="7">
    <source>
        <dbReference type="ARBA" id="ARBA00022692"/>
    </source>
</evidence>
<reference evidence="14 15" key="1">
    <citation type="journal article" date="2015" name="Nature">
        <title>rRNA introns, odd ribosomes, and small enigmatic genomes across a large radiation of phyla.</title>
        <authorList>
            <person name="Brown C.T."/>
            <person name="Hug L.A."/>
            <person name="Thomas B.C."/>
            <person name="Sharon I."/>
            <person name="Castelle C.J."/>
            <person name="Singh A."/>
            <person name="Wilkins M.J."/>
            <person name="Williams K.H."/>
            <person name="Banfield J.F."/>
        </authorList>
    </citation>
    <scope>NUCLEOTIDE SEQUENCE [LARGE SCALE GENOMIC DNA]</scope>
</reference>
<dbReference type="InterPro" id="IPR035518">
    <property type="entry name" value="DPG_synthase"/>
</dbReference>
<evidence type="ECO:0000313" key="14">
    <source>
        <dbReference type="EMBL" id="KKQ23314.1"/>
    </source>
</evidence>
<dbReference type="Gene3D" id="3.90.550.10">
    <property type="entry name" value="Spore Coat Polysaccharide Biosynthesis Protein SpsA, Chain A"/>
    <property type="match status" value="1"/>
</dbReference>
<accession>A0A0G0IGH4</accession>
<dbReference type="GO" id="GO:0004581">
    <property type="term" value="F:dolichyl-phosphate beta-glucosyltransferase activity"/>
    <property type="evidence" value="ECO:0007669"/>
    <property type="project" value="UniProtKB-EC"/>
</dbReference>
<keyword evidence="9" id="KW-0735">Signal-anchor</keyword>
<evidence type="ECO:0000256" key="1">
    <source>
        <dbReference type="ARBA" id="ARBA00004389"/>
    </source>
</evidence>
<evidence type="ECO:0000256" key="12">
    <source>
        <dbReference type="ARBA" id="ARBA00045097"/>
    </source>
</evidence>
<comment type="caution">
    <text evidence="14">The sequence shown here is derived from an EMBL/GenBank/DDBJ whole genome shotgun (WGS) entry which is preliminary data.</text>
</comment>
<evidence type="ECO:0000256" key="11">
    <source>
        <dbReference type="ARBA" id="ARBA00023136"/>
    </source>
</evidence>
<keyword evidence="10" id="KW-1133">Transmembrane helix</keyword>
<organism evidence="14 15">
    <name type="scientific">Candidatus Wolfebacteria bacterium GW2011_GWC1_37_10</name>
    <dbReference type="NCBI Taxonomy" id="1619010"/>
    <lineage>
        <taxon>Bacteria</taxon>
        <taxon>Candidatus Wolfeibacteriota</taxon>
    </lineage>
</organism>
<dbReference type="InterPro" id="IPR029044">
    <property type="entry name" value="Nucleotide-diphossugar_trans"/>
</dbReference>
<keyword evidence="11" id="KW-0472">Membrane</keyword>
<evidence type="ECO:0000313" key="15">
    <source>
        <dbReference type="Proteomes" id="UP000034044"/>
    </source>
</evidence>
<evidence type="ECO:0000256" key="10">
    <source>
        <dbReference type="ARBA" id="ARBA00022989"/>
    </source>
</evidence>
<dbReference type="GO" id="GO:0006487">
    <property type="term" value="P:protein N-linked glycosylation"/>
    <property type="evidence" value="ECO:0007669"/>
    <property type="project" value="TreeGrafter"/>
</dbReference>
<comment type="subcellular location">
    <subcellularLocation>
        <location evidence="1">Endoplasmic reticulum membrane</location>
        <topology evidence="1">Single-pass membrane protein</topology>
    </subcellularLocation>
</comment>
<evidence type="ECO:0000256" key="9">
    <source>
        <dbReference type="ARBA" id="ARBA00022968"/>
    </source>
</evidence>
<comment type="similarity">
    <text evidence="3">Belongs to the glycosyltransferase 2 family.</text>
</comment>
<comment type="catalytic activity">
    <reaction evidence="12">
        <text>a di-trans,poly-cis-dolichyl phosphate + UDP-alpha-D-glucose = a di-trans,poly-cis-dolichyl beta-D-glucosyl phosphate + UDP</text>
        <dbReference type="Rhea" id="RHEA:15401"/>
        <dbReference type="Rhea" id="RHEA-COMP:19498"/>
        <dbReference type="Rhea" id="RHEA-COMP:19502"/>
        <dbReference type="ChEBI" id="CHEBI:57525"/>
        <dbReference type="ChEBI" id="CHEBI:57683"/>
        <dbReference type="ChEBI" id="CHEBI:58223"/>
        <dbReference type="ChEBI" id="CHEBI:58885"/>
        <dbReference type="EC" id="2.4.1.117"/>
    </reaction>
    <physiologicalReaction direction="left-to-right" evidence="12">
        <dbReference type="Rhea" id="RHEA:15402"/>
    </physiologicalReaction>
</comment>
<evidence type="ECO:0000259" key="13">
    <source>
        <dbReference type="Pfam" id="PF00535"/>
    </source>
</evidence>
<dbReference type="PANTHER" id="PTHR10859">
    <property type="entry name" value="GLYCOSYL TRANSFERASE"/>
    <property type="match status" value="1"/>
</dbReference>
<feature type="domain" description="Glycosyltransferase 2-like" evidence="13">
    <location>
        <begin position="6"/>
        <end position="166"/>
    </location>
</feature>
<evidence type="ECO:0000256" key="5">
    <source>
        <dbReference type="ARBA" id="ARBA00022676"/>
    </source>
</evidence>
<sequence length="240" mass="27055">MKPYLSVIIPAYNEAKRLPLTLIDIGKHLSKAEFSYEIIVVDNNSTDATSEIVKRFSHLINNLKLIRCNVPGKGAAVQKGILEAGGKIRLFMDADNSTSIDQFGKMIPYFSEGYDVVIGSRDVSGSQLIPPQPWYRRISGNVGNLIIQALLLPGLWDTQCGFKAFTEKSALRIFPLIKIGKWGFDVEVLSLAKTTGFKIKEIPVVWVNNPFSHVKASAYLQVLWEVFKIRYWLTMNKYKL</sequence>
<evidence type="ECO:0000256" key="8">
    <source>
        <dbReference type="ARBA" id="ARBA00022824"/>
    </source>
</evidence>
<dbReference type="PANTHER" id="PTHR10859:SF91">
    <property type="entry name" value="DOLICHYL-PHOSPHATE BETA-GLUCOSYLTRANSFERASE"/>
    <property type="match status" value="1"/>
</dbReference>
<dbReference type="InterPro" id="IPR001173">
    <property type="entry name" value="Glyco_trans_2-like"/>
</dbReference>
<evidence type="ECO:0000256" key="3">
    <source>
        <dbReference type="ARBA" id="ARBA00006739"/>
    </source>
</evidence>
<comment type="pathway">
    <text evidence="2">Protein modification; protein glycosylation.</text>
</comment>
<keyword evidence="8" id="KW-0256">Endoplasmic reticulum</keyword>
<dbReference type="SUPFAM" id="SSF53448">
    <property type="entry name" value="Nucleotide-diphospho-sugar transferases"/>
    <property type="match status" value="1"/>
</dbReference>
<gene>
    <name evidence="14" type="ORF">US36_C0002G0039</name>
</gene>
<proteinExistence type="inferred from homology"/>
<dbReference type="CDD" id="cd04188">
    <property type="entry name" value="DPG_synthase"/>
    <property type="match status" value="1"/>
</dbReference>
<evidence type="ECO:0000256" key="4">
    <source>
        <dbReference type="ARBA" id="ARBA00012583"/>
    </source>
</evidence>
<keyword evidence="5" id="KW-0328">Glycosyltransferase</keyword>
<name>A0A0G0IGH4_9BACT</name>
<dbReference type="AlphaFoldDB" id="A0A0G0IGH4"/>
<evidence type="ECO:0000256" key="6">
    <source>
        <dbReference type="ARBA" id="ARBA00022679"/>
    </source>
</evidence>
<dbReference type="Proteomes" id="UP000034044">
    <property type="component" value="Unassembled WGS sequence"/>
</dbReference>
<evidence type="ECO:0000256" key="2">
    <source>
        <dbReference type="ARBA" id="ARBA00004922"/>
    </source>
</evidence>
<dbReference type="Pfam" id="PF00535">
    <property type="entry name" value="Glycos_transf_2"/>
    <property type="match status" value="1"/>
</dbReference>
<keyword evidence="7" id="KW-0812">Transmembrane</keyword>
<dbReference type="EMBL" id="LBSR01000002">
    <property type="protein sequence ID" value="KKQ23314.1"/>
    <property type="molecule type" value="Genomic_DNA"/>
</dbReference>
<keyword evidence="6 14" id="KW-0808">Transferase</keyword>